<evidence type="ECO:0000256" key="4">
    <source>
        <dbReference type="ARBA" id="ARBA00022832"/>
    </source>
</evidence>
<dbReference type="GO" id="GO:0016020">
    <property type="term" value="C:membrane"/>
    <property type="evidence" value="ECO:0007669"/>
    <property type="project" value="UniProtKB-SubCell"/>
</dbReference>
<keyword evidence="13" id="KW-0808">Transferase</keyword>
<dbReference type="Proteomes" id="UP000078463">
    <property type="component" value="Chromosome"/>
</dbReference>
<evidence type="ECO:0000313" key="14">
    <source>
        <dbReference type="Proteomes" id="UP000078463"/>
    </source>
</evidence>
<dbReference type="InterPro" id="IPR005804">
    <property type="entry name" value="FA_desaturase_dom"/>
</dbReference>
<name>A0A191UH28_9BURK</name>
<evidence type="ECO:0000256" key="6">
    <source>
        <dbReference type="ARBA" id="ARBA00023002"/>
    </source>
</evidence>
<keyword evidence="8" id="KW-0443">Lipid metabolism</keyword>
<evidence type="ECO:0000256" key="9">
    <source>
        <dbReference type="ARBA" id="ARBA00023136"/>
    </source>
</evidence>
<dbReference type="Pfam" id="PF00487">
    <property type="entry name" value="FA_desaturase"/>
    <property type="match status" value="1"/>
</dbReference>
<dbReference type="KEGG" id="pwu:A8O14_09650"/>
<evidence type="ECO:0000256" key="7">
    <source>
        <dbReference type="ARBA" id="ARBA00023004"/>
    </source>
</evidence>
<dbReference type="CDD" id="cd03505">
    <property type="entry name" value="Delta9-FADS-like"/>
    <property type="match status" value="1"/>
</dbReference>
<evidence type="ECO:0000256" key="3">
    <source>
        <dbReference type="ARBA" id="ARBA00022692"/>
    </source>
</evidence>
<proteinExistence type="inferred from homology"/>
<evidence type="ECO:0000256" key="8">
    <source>
        <dbReference type="ARBA" id="ARBA00023098"/>
    </source>
</evidence>
<accession>A0A191UH28</accession>
<keyword evidence="7" id="KW-0408">Iron</keyword>
<evidence type="ECO:0000256" key="10">
    <source>
        <dbReference type="SAM" id="Phobius"/>
    </source>
</evidence>
<feature type="domain" description="Transposase IS204/IS1001/IS1096/IS1165 DDE" evidence="12">
    <location>
        <begin position="280"/>
        <end position="398"/>
    </location>
</feature>
<dbReference type="InterPro" id="IPR002560">
    <property type="entry name" value="Transposase_DDE"/>
</dbReference>
<reference evidence="14" key="1">
    <citation type="submission" date="2016-05" db="EMBL/GenBank/DDBJ databases">
        <title>Polynucleobacter sp. QLW-P1FAT50C-4 genome.</title>
        <authorList>
            <person name="Hahn M.W."/>
        </authorList>
    </citation>
    <scope>NUCLEOTIDE SEQUENCE [LARGE SCALE GENOMIC DNA]</scope>
    <source>
        <strain evidence="14">QLW-P1FAT50C-4</strain>
    </source>
</reference>
<dbReference type="RefSeq" id="WP_068949315.1">
    <property type="nucleotide sequence ID" value="NZ_CP015922.1"/>
</dbReference>
<dbReference type="PANTHER" id="PTHR11351">
    <property type="entry name" value="ACYL-COA DESATURASE"/>
    <property type="match status" value="1"/>
</dbReference>
<dbReference type="Pfam" id="PF01610">
    <property type="entry name" value="DDE_Tnp_ISL3"/>
    <property type="match status" value="1"/>
</dbReference>
<keyword evidence="9 10" id="KW-0472">Membrane</keyword>
<evidence type="ECO:0000256" key="1">
    <source>
        <dbReference type="ARBA" id="ARBA00004141"/>
    </source>
</evidence>
<dbReference type="GO" id="GO:0016717">
    <property type="term" value="F:oxidoreductase activity, acting on paired donors, with oxidation of a pair of donors resulting in the reduction of molecular oxygen to two molecules of water"/>
    <property type="evidence" value="ECO:0007669"/>
    <property type="project" value="InterPro"/>
</dbReference>
<protein>
    <submittedName>
        <fullName evidence="13">Aminotransferase</fullName>
    </submittedName>
</protein>
<keyword evidence="5 10" id="KW-1133">Transmembrane helix</keyword>
<evidence type="ECO:0000259" key="11">
    <source>
        <dbReference type="Pfam" id="PF00487"/>
    </source>
</evidence>
<dbReference type="GO" id="GO:0008483">
    <property type="term" value="F:transaminase activity"/>
    <property type="evidence" value="ECO:0007669"/>
    <property type="project" value="UniProtKB-KW"/>
</dbReference>
<organism evidence="13 14">
    <name type="scientific">Polynucleobacter wuianus</name>
    <dbReference type="NCBI Taxonomy" id="1743168"/>
    <lineage>
        <taxon>Bacteria</taxon>
        <taxon>Pseudomonadati</taxon>
        <taxon>Pseudomonadota</taxon>
        <taxon>Betaproteobacteria</taxon>
        <taxon>Burkholderiales</taxon>
        <taxon>Burkholderiaceae</taxon>
        <taxon>Polynucleobacter</taxon>
    </lineage>
</organism>
<dbReference type="EMBL" id="CP015922">
    <property type="protein sequence ID" value="ANJ00315.1"/>
    <property type="molecule type" value="Genomic_DNA"/>
</dbReference>
<comment type="similarity">
    <text evidence="2">Belongs to the fatty acid desaturase type 2 family.</text>
</comment>
<dbReference type="AlphaFoldDB" id="A0A191UH28"/>
<sequence>MNTVSSSGFDLFLNWLANGYLDWSWWRITLFTLAVTHITIAAVTIFLHRCQAHRALDLHPIVSHFFRFWLWLTTGMVTKEWASIHRKHHAKCETVDDPHSPQVLGIGTVLSRGAELYKNEAKNQETMQKFGHGTPDDWLERNVYSKFSWQGVAIMLIIDMFLFGGIGLTVWAVQMLWIPITAAGVINGIGHFWGYRNFDCEDASTNIFPWGILIGGEELHNNHHTFATSAKLSNKWYEFDIGWLYIQMMSVVGLATVKKTPPKPVLSDLRPADQNTLEAIIANRYEIMARYSKTLRNFFSNEVQHMQVLASHLSDARTWLSKDESRLTEEEKVKLEELIASNAQLRKMIEMRRDLQAIWGRSSATREQLVSQLHAWCQRAEDSGLTSLREFSLRLRRYA</sequence>
<keyword evidence="14" id="KW-1185">Reference proteome</keyword>
<gene>
    <name evidence="13" type="ORF">A8O14_09650</name>
</gene>
<comment type="subcellular location">
    <subcellularLocation>
        <location evidence="1">Membrane</location>
        <topology evidence="1">Multi-pass membrane protein</topology>
    </subcellularLocation>
</comment>
<feature type="transmembrane region" description="Helical" evidence="10">
    <location>
        <begin position="151"/>
        <end position="177"/>
    </location>
</feature>
<evidence type="ECO:0000259" key="12">
    <source>
        <dbReference type="Pfam" id="PF01610"/>
    </source>
</evidence>
<evidence type="ECO:0000256" key="2">
    <source>
        <dbReference type="ARBA" id="ARBA00008749"/>
    </source>
</evidence>
<keyword evidence="4" id="KW-0276">Fatty acid metabolism</keyword>
<dbReference type="InterPro" id="IPR015876">
    <property type="entry name" value="Acyl-CoA_DS"/>
</dbReference>
<keyword evidence="6" id="KW-0560">Oxidoreductase</keyword>
<keyword evidence="13" id="KW-0032">Aminotransferase</keyword>
<keyword evidence="3 10" id="KW-0812">Transmembrane</keyword>
<feature type="transmembrane region" description="Helical" evidence="10">
    <location>
        <begin position="25"/>
        <end position="47"/>
    </location>
</feature>
<dbReference type="GO" id="GO:0006631">
    <property type="term" value="P:fatty acid metabolic process"/>
    <property type="evidence" value="ECO:0007669"/>
    <property type="project" value="UniProtKB-KW"/>
</dbReference>
<feature type="domain" description="Fatty acid desaturase" evidence="11">
    <location>
        <begin position="24"/>
        <end position="228"/>
    </location>
</feature>
<dbReference type="STRING" id="1743168.A8O14_09650"/>
<evidence type="ECO:0000256" key="5">
    <source>
        <dbReference type="ARBA" id="ARBA00022989"/>
    </source>
</evidence>
<dbReference type="OrthoDB" id="9768289at2"/>
<evidence type="ECO:0000313" key="13">
    <source>
        <dbReference type="EMBL" id="ANJ00315.1"/>
    </source>
</evidence>
<dbReference type="PANTHER" id="PTHR11351:SF33">
    <property type="entry name" value="DELTA-9 FATTY ACID DESATURASE, DESA"/>
    <property type="match status" value="1"/>
</dbReference>